<dbReference type="EMBL" id="QJKJ01008409">
    <property type="protein sequence ID" value="RDX79872.1"/>
    <property type="molecule type" value="Genomic_DNA"/>
</dbReference>
<evidence type="ECO:0008006" key="3">
    <source>
        <dbReference type="Google" id="ProtNLM"/>
    </source>
</evidence>
<evidence type="ECO:0000313" key="1">
    <source>
        <dbReference type="EMBL" id="RDX79872.1"/>
    </source>
</evidence>
<dbReference type="AlphaFoldDB" id="A0A371FNP1"/>
<dbReference type="Proteomes" id="UP000257109">
    <property type="component" value="Unassembled WGS sequence"/>
</dbReference>
<sequence length="156" mass="18380">MLFMMISSPRQLENDMDVYLSPLVEDLRMLWDKGVDAFDRNNNPNFKIRSMLFYTINDFLTYGNLFGYSVKGHKTCPICEESTSYHQLTHERKTCYLGHRKFLKVNHTYRRLKKGFNECQENDVPPMALTRDEAMRKTYGKNGQSSLIYHTSISLM</sequence>
<dbReference type="Pfam" id="PF02992">
    <property type="entry name" value="Transposase_21"/>
    <property type="match status" value="1"/>
</dbReference>
<dbReference type="OrthoDB" id="1934442at2759"/>
<reference evidence="1" key="1">
    <citation type="submission" date="2018-05" db="EMBL/GenBank/DDBJ databases">
        <title>Draft genome of Mucuna pruriens seed.</title>
        <authorList>
            <person name="Nnadi N.E."/>
            <person name="Vos R."/>
            <person name="Hasami M.H."/>
            <person name="Devisetty U.K."/>
            <person name="Aguiy J.C."/>
        </authorList>
    </citation>
    <scope>NUCLEOTIDE SEQUENCE [LARGE SCALE GENOMIC DNA]</scope>
    <source>
        <strain evidence="1">JCA_2017</strain>
    </source>
</reference>
<proteinExistence type="predicted"/>
<gene>
    <name evidence="1" type="ORF">CR513_39662</name>
</gene>
<accession>A0A371FNP1</accession>
<evidence type="ECO:0000313" key="2">
    <source>
        <dbReference type="Proteomes" id="UP000257109"/>
    </source>
</evidence>
<comment type="caution">
    <text evidence="1">The sequence shown here is derived from an EMBL/GenBank/DDBJ whole genome shotgun (WGS) entry which is preliminary data.</text>
</comment>
<keyword evidence="2" id="KW-1185">Reference proteome</keyword>
<dbReference type="PANTHER" id="PTHR10775:SF180">
    <property type="entry name" value="TRANSPOSON, EN_SPM-LIKE, TRANSPOSASE-ASSOCIATED DOMAIN PROTEIN-RELATED"/>
    <property type="match status" value="1"/>
</dbReference>
<dbReference type="InterPro" id="IPR004242">
    <property type="entry name" value="Transposase_21"/>
</dbReference>
<organism evidence="1 2">
    <name type="scientific">Mucuna pruriens</name>
    <name type="common">Velvet bean</name>
    <name type="synonym">Dolichos pruriens</name>
    <dbReference type="NCBI Taxonomy" id="157652"/>
    <lineage>
        <taxon>Eukaryota</taxon>
        <taxon>Viridiplantae</taxon>
        <taxon>Streptophyta</taxon>
        <taxon>Embryophyta</taxon>
        <taxon>Tracheophyta</taxon>
        <taxon>Spermatophyta</taxon>
        <taxon>Magnoliopsida</taxon>
        <taxon>eudicotyledons</taxon>
        <taxon>Gunneridae</taxon>
        <taxon>Pentapetalae</taxon>
        <taxon>rosids</taxon>
        <taxon>fabids</taxon>
        <taxon>Fabales</taxon>
        <taxon>Fabaceae</taxon>
        <taxon>Papilionoideae</taxon>
        <taxon>50 kb inversion clade</taxon>
        <taxon>NPAAA clade</taxon>
        <taxon>indigoferoid/millettioid clade</taxon>
        <taxon>Phaseoleae</taxon>
        <taxon>Mucuna</taxon>
    </lineage>
</organism>
<name>A0A371FNP1_MUCPR</name>
<feature type="non-terminal residue" evidence="1">
    <location>
        <position position="1"/>
    </location>
</feature>
<dbReference type="PANTHER" id="PTHR10775">
    <property type="entry name" value="OS08G0208400 PROTEIN"/>
    <property type="match status" value="1"/>
</dbReference>
<protein>
    <recommendedName>
        <fullName evidence="3">Transposase-associated domain-containing protein</fullName>
    </recommendedName>
</protein>